<proteinExistence type="predicted"/>
<evidence type="ECO:0000313" key="2">
    <source>
        <dbReference type="EMBL" id="CAG8581486.1"/>
    </source>
</evidence>
<comment type="caution">
    <text evidence="2">The sequence shown here is derived from an EMBL/GenBank/DDBJ whole genome shotgun (WGS) entry which is preliminary data.</text>
</comment>
<sequence>MSSMPSPSGLTLFQDNDDYDHISNEPTNINNINPDSSDEVNNIISEELSDNKELMELLEVQEKSEKENEENIGLENLIKGLKLFQIKDKHNMSEAAFNEILKVLEIPNITLYKLEKYLENLVPLKLTLIDCCINTCIAFTDNLANKNICPRCKESRYKSDKLSKVPQ</sequence>
<feature type="region of interest" description="Disordered" evidence="1">
    <location>
        <begin position="1"/>
        <end position="37"/>
    </location>
</feature>
<reference evidence="2" key="1">
    <citation type="submission" date="2021-06" db="EMBL/GenBank/DDBJ databases">
        <authorList>
            <person name="Kallberg Y."/>
            <person name="Tangrot J."/>
            <person name="Rosling A."/>
        </authorList>
    </citation>
    <scope>NUCLEOTIDE SEQUENCE</scope>
    <source>
        <strain evidence="2">IN212</strain>
    </source>
</reference>
<evidence type="ECO:0000313" key="3">
    <source>
        <dbReference type="Proteomes" id="UP000789396"/>
    </source>
</evidence>
<dbReference type="OrthoDB" id="3257409at2759"/>
<feature type="compositionally biased region" description="Polar residues" evidence="1">
    <location>
        <begin position="1"/>
        <end position="14"/>
    </location>
</feature>
<name>A0A9N9BZI6_9GLOM</name>
<keyword evidence="3" id="KW-1185">Reference proteome</keyword>
<dbReference type="EMBL" id="CAJVPZ010007068">
    <property type="protein sequence ID" value="CAG8581486.1"/>
    <property type="molecule type" value="Genomic_DNA"/>
</dbReference>
<dbReference type="Proteomes" id="UP000789396">
    <property type="component" value="Unassembled WGS sequence"/>
</dbReference>
<dbReference type="AlphaFoldDB" id="A0A9N9BZI6"/>
<gene>
    <name evidence="2" type="ORF">RFULGI_LOCUS5868</name>
</gene>
<feature type="compositionally biased region" description="Polar residues" evidence="1">
    <location>
        <begin position="24"/>
        <end position="37"/>
    </location>
</feature>
<protein>
    <submittedName>
        <fullName evidence="2">9727_t:CDS:1</fullName>
    </submittedName>
</protein>
<organism evidence="2 3">
    <name type="scientific">Racocetra fulgida</name>
    <dbReference type="NCBI Taxonomy" id="60492"/>
    <lineage>
        <taxon>Eukaryota</taxon>
        <taxon>Fungi</taxon>
        <taxon>Fungi incertae sedis</taxon>
        <taxon>Mucoromycota</taxon>
        <taxon>Glomeromycotina</taxon>
        <taxon>Glomeromycetes</taxon>
        <taxon>Diversisporales</taxon>
        <taxon>Gigasporaceae</taxon>
        <taxon>Racocetra</taxon>
    </lineage>
</organism>
<accession>A0A9N9BZI6</accession>
<evidence type="ECO:0000256" key="1">
    <source>
        <dbReference type="SAM" id="MobiDB-lite"/>
    </source>
</evidence>